<evidence type="ECO:0000259" key="3">
    <source>
        <dbReference type="PROSITE" id="PS51898"/>
    </source>
</evidence>
<dbReference type="Gene3D" id="1.10.443.10">
    <property type="entry name" value="Intergrase catalytic core"/>
    <property type="match status" value="1"/>
</dbReference>
<comment type="caution">
    <text evidence="4">The sequence shown here is derived from an EMBL/GenBank/DDBJ whole genome shotgun (WGS) entry which is preliminary data.</text>
</comment>
<dbReference type="InterPro" id="IPR010998">
    <property type="entry name" value="Integrase_recombinase_N"/>
</dbReference>
<organism evidence="4 5">
    <name type="scientific">Fibrella forsythiae</name>
    <dbReference type="NCBI Taxonomy" id="2817061"/>
    <lineage>
        <taxon>Bacteria</taxon>
        <taxon>Pseudomonadati</taxon>
        <taxon>Bacteroidota</taxon>
        <taxon>Cytophagia</taxon>
        <taxon>Cytophagales</taxon>
        <taxon>Spirosomataceae</taxon>
        <taxon>Fibrella</taxon>
    </lineage>
</organism>
<dbReference type="PANTHER" id="PTHR30349">
    <property type="entry name" value="PHAGE INTEGRASE-RELATED"/>
    <property type="match status" value="1"/>
</dbReference>
<reference evidence="4 5" key="1">
    <citation type="submission" date="2021-03" db="EMBL/GenBank/DDBJ databases">
        <title>Fibrella sp. HMF5405 genome sequencing and assembly.</title>
        <authorList>
            <person name="Kang H."/>
            <person name="Kim H."/>
            <person name="Bae S."/>
            <person name="Joh K."/>
        </authorList>
    </citation>
    <scope>NUCLEOTIDE SEQUENCE [LARGE SCALE GENOMIC DNA]</scope>
    <source>
        <strain evidence="4 5">HMF5405</strain>
    </source>
</reference>
<name>A0ABS3JQB9_9BACT</name>
<dbReference type="Proteomes" id="UP000664628">
    <property type="component" value="Unassembled WGS sequence"/>
</dbReference>
<evidence type="ECO:0000256" key="2">
    <source>
        <dbReference type="ARBA" id="ARBA00023172"/>
    </source>
</evidence>
<dbReference type="PROSITE" id="PS51898">
    <property type="entry name" value="TYR_RECOMBINASE"/>
    <property type="match status" value="1"/>
</dbReference>
<dbReference type="Gene3D" id="1.10.150.130">
    <property type="match status" value="1"/>
</dbReference>
<evidence type="ECO:0000313" key="4">
    <source>
        <dbReference type="EMBL" id="MBO0951586.1"/>
    </source>
</evidence>
<keyword evidence="5" id="KW-1185">Reference proteome</keyword>
<dbReference type="InterPro" id="IPR002104">
    <property type="entry name" value="Integrase_catalytic"/>
</dbReference>
<dbReference type="EMBL" id="JAFMYW010000008">
    <property type="protein sequence ID" value="MBO0951586.1"/>
    <property type="molecule type" value="Genomic_DNA"/>
</dbReference>
<dbReference type="Pfam" id="PF13102">
    <property type="entry name" value="Phage_int_SAM_5"/>
    <property type="match status" value="1"/>
</dbReference>
<sequence length="392" mass="44958">MVSYKLVFNRKNKLNSEGKALVQIEVYQKNCPRRYFSTDVRITPQEWNPKSREIKNNTQANRQIMQRLMELKNFESYFPATHGRVFALADFDLMLNLTVEEAAPKQTFSAYMRAEIDADKPSIAAVTYQRRGRVLNRLNLHHGGPVAFGDLTFAFINRFDQAKRGRFKLDDNTVEAEHKILKRYISRAVKSGLLSHNPYDQFKIRGKAVDKAILTDEEIKRIELLPLDEEQIQLAIYRDAFLLAYYTMLRVSDLITLTPKHVVKTAEGLLIEKVQCKTKQRVRIPLGTLHGGKAQELLLKYWPTVDGKRFISRTAQHMNRRLKDVLKLAEITKINIGFHSARHSGITCLVRRGVPLAVVQSLAGHADIKMTMTYVHLAGSDVEQALANVIKW</sequence>
<evidence type="ECO:0000256" key="1">
    <source>
        <dbReference type="ARBA" id="ARBA00023125"/>
    </source>
</evidence>
<dbReference type="Pfam" id="PF00589">
    <property type="entry name" value="Phage_integrase"/>
    <property type="match status" value="1"/>
</dbReference>
<evidence type="ECO:0000313" key="5">
    <source>
        <dbReference type="Proteomes" id="UP000664628"/>
    </source>
</evidence>
<gene>
    <name evidence="4" type="ORF">J2I46_23580</name>
</gene>
<dbReference type="SUPFAM" id="SSF56349">
    <property type="entry name" value="DNA breaking-rejoining enzymes"/>
    <property type="match status" value="1"/>
</dbReference>
<keyword evidence="2" id="KW-0233">DNA recombination</keyword>
<dbReference type="InterPro" id="IPR050090">
    <property type="entry name" value="Tyrosine_recombinase_XerCD"/>
</dbReference>
<proteinExistence type="predicted"/>
<accession>A0ABS3JQB9</accession>
<dbReference type="Pfam" id="PF17293">
    <property type="entry name" value="Arm-DNA-bind_5"/>
    <property type="match status" value="1"/>
</dbReference>
<feature type="domain" description="Tyr recombinase" evidence="3">
    <location>
        <begin position="209"/>
        <end position="387"/>
    </location>
</feature>
<dbReference type="InterPro" id="IPR011010">
    <property type="entry name" value="DNA_brk_join_enz"/>
</dbReference>
<dbReference type="InterPro" id="IPR035386">
    <property type="entry name" value="Arm-DNA-bind_5"/>
</dbReference>
<keyword evidence="1" id="KW-0238">DNA-binding</keyword>
<protein>
    <submittedName>
        <fullName evidence="4">Site-specific integrase</fullName>
    </submittedName>
</protein>
<dbReference type="InterPro" id="IPR025269">
    <property type="entry name" value="SAM-like_dom"/>
</dbReference>
<dbReference type="InterPro" id="IPR013762">
    <property type="entry name" value="Integrase-like_cat_sf"/>
</dbReference>
<dbReference type="RefSeq" id="WP_207331537.1">
    <property type="nucleotide sequence ID" value="NZ_JAFMYW010000008.1"/>
</dbReference>
<dbReference type="CDD" id="cd01185">
    <property type="entry name" value="INTN1_C_like"/>
    <property type="match status" value="1"/>
</dbReference>